<proteinExistence type="predicted"/>
<dbReference type="Gene3D" id="3.40.50.1820">
    <property type="entry name" value="alpha/beta hydrolase"/>
    <property type="match status" value="1"/>
</dbReference>
<dbReference type="PANTHER" id="PTHR42776">
    <property type="entry name" value="SERINE PEPTIDASE S9 FAMILY MEMBER"/>
    <property type="match status" value="1"/>
</dbReference>
<feature type="signal peptide" evidence="2">
    <location>
        <begin position="1"/>
        <end position="22"/>
    </location>
</feature>
<evidence type="ECO:0000313" key="5">
    <source>
        <dbReference type="Proteomes" id="UP001201463"/>
    </source>
</evidence>
<evidence type="ECO:0000259" key="3">
    <source>
        <dbReference type="Pfam" id="PF00326"/>
    </source>
</evidence>
<dbReference type="EMBL" id="JAJTWT010000001">
    <property type="protein sequence ID" value="MCE4535929.1"/>
    <property type="molecule type" value="Genomic_DNA"/>
</dbReference>
<gene>
    <name evidence="4" type="ORF">LXT12_01475</name>
</gene>
<organism evidence="4 5">
    <name type="scientific">Pelomonas caseinilytica</name>
    <dbReference type="NCBI Taxonomy" id="2906763"/>
    <lineage>
        <taxon>Bacteria</taxon>
        <taxon>Pseudomonadati</taxon>
        <taxon>Pseudomonadota</taxon>
        <taxon>Betaproteobacteria</taxon>
        <taxon>Burkholderiales</taxon>
        <taxon>Sphaerotilaceae</taxon>
        <taxon>Roseateles</taxon>
    </lineage>
</organism>
<dbReference type="SUPFAM" id="SSF53474">
    <property type="entry name" value="alpha/beta-Hydrolases"/>
    <property type="match status" value="1"/>
</dbReference>
<feature type="domain" description="Peptidase S9 prolyl oligopeptidase catalytic" evidence="3">
    <location>
        <begin position="450"/>
        <end position="662"/>
    </location>
</feature>
<evidence type="ECO:0000256" key="1">
    <source>
        <dbReference type="ARBA" id="ARBA00022801"/>
    </source>
</evidence>
<feature type="chain" id="PRO_5046466332" evidence="2">
    <location>
        <begin position="23"/>
        <end position="663"/>
    </location>
</feature>
<dbReference type="PANTHER" id="PTHR42776:SF27">
    <property type="entry name" value="DIPEPTIDYL PEPTIDASE FAMILY MEMBER 6"/>
    <property type="match status" value="1"/>
</dbReference>
<dbReference type="Proteomes" id="UP001201463">
    <property type="component" value="Unassembled WGS sequence"/>
</dbReference>
<reference evidence="4 5" key="1">
    <citation type="submission" date="2021-12" db="EMBL/GenBank/DDBJ databases">
        <title>Genome seq of p7.</title>
        <authorList>
            <person name="Seo T."/>
        </authorList>
    </citation>
    <scope>NUCLEOTIDE SEQUENCE [LARGE SCALE GENOMIC DNA]</scope>
    <source>
        <strain evidence="4 5">P7</strain>
    </source>
</reference>
<comment type="caution">
    <text evidence="4">The sequence shown here is derived from an EMBL/GenBank/DDBJ whole genome shotgun (WGS) entry which is preliminary data.</text>
</comment>
<keyword evidence="1" id="KW-0378">Hydrolase</keyword>
<keyword evidence="5" id="KW-1185">Reference proteome</keyword>
<dbReference type="Pfam" id="PF00326">
    <property type="entry name" value="Peptidase_S9"/>
    <property type="match status" value="1"/>
</dbReference>
<dbReference type="SUPFAM" id="SSF82171">
    <property type="entry name" value="DPP6 N-terminal domain-like"/>
    <property type="match status" value="1"/>
</dbReference>
<dbReference type="RefSeq" id="WP_233388752.1">
    <property type="nucleotide sequence ID" value="NZ_JAJTWT010000001.1"/>
</dbReference>
<dbReference type="InterPro" id="IPR001375">
    <property type="entry name" value="Peptidase_S9_cat"/>
</dbReference>
<evidence type="ECO:0000313" key="4">
    <source>
        <dbReference type="EMBL" id="MCE4535929.1"/>
    </source>
</evidence>
<dbReference type="InterPro" id="IPR029058">
    <property type="entry name" value="AB_hydrolase_fold"/>
</dbReference>
<accession>A0ABS8X6B3</accession>
<protein>
    <submittedName>
        <fullName evidence="4">Prolyl oligopeptidase family serine peptidase</fullName>
    </submittedName>
</protein>
<name>A0ABS8X6B3_9BURK</name>
<evidence type="ECO:0000256" key="2">
    <source>
        <dbReference type="SAM" id="SignalP"/>
    </source>
</evidence>
<keyword evidence="2" id="KW-0732">Signal</keyword>
<sequence length="663" mass="72606">MSTLCARAAALASLLWALAAHAAPPPAEVFFKDAAIADAVLSPSGRKLAIRSTFGQARIGLAVVDLGPGGKPSRTAQFRDGDVSQVHWVNDDRLLFSVVDLSDGSGRPNGAPGLFAVDPNGENMRLLVRRQGRPFITDGREDRTLDWNHRLLRVPRPQSGAANEEVLIANVSLDEHHYQRPLWLNTRTGRTRSTGVDIPPDTVGWLTDGRGELRVALTAHAGRRGALWRTPGAQAWQPLFDSGVLDQPFAVHAVDDAGNLYVTRTQGPAGERVLSRYDFERKAPAAEPLVVTPGFDFQGGVLADAAGEALGVRAFTDAETTVWRHAGMQALQKAADERLPGRVNRITCRRCGAADMVALVLSYNDREPGELWLYQAQPEGEPAWRPVGRVRPDVVPADMARQDLQRIAARDGRDLPVWITRGPPPEGPLPAVVLVHGGPWVRGNVWGWHSMAQFLASRGYVVIEPEFRGSTGYGDVHFRAGFKQWGQAMQDDVADALRWARRQGIASDKACIAGASYGGYSTLMGLVRDPELYRCGVAWLAVADLELMLAGSWWVDDDTGSSARKYTLPEMIGDREKDADMIAANSPLRQASRIKAPLMLAYGEADRRVPLVHGERLRKALREAGNEPDWVTYPGEGHGFGVLKNRIDFAQRMEAFLARHLKE</sequence>